<keyword evidence="2" id="KW-1185">Reference proteome</keyword>
<sequence length="263" mass="30377">MKLDYYDLISPAPFAIQGVGSIRPLKLRDVSKVTGRVYSTYLALLNISPEKYCTEVNESLKPWYDHLNEEQLSCLTMYDIAASSTALQQSFSAIFDFFFEERVLYDTSKDAFVVFRPVKDEEGRDSIHITGTIHKGNYLEVCDIILQFGHIDTKDTVDPARVKNKKGLARYQEMQKRKKKNRIRPKANADLELANIISAVCAMHSSINYTNVWDMTVYQLWDTFARLRNNEIYASGRTSVSVWGDKENKFDYNLWFKNITTTN</sequence>
<evidence type="ECO:0000313" key="1">
    <source>
        <dbReference type="EMBL" id="TDA20358.1"/>
    </source>
</evidence>
<protein>
    <submittedName>
        <fullName evidence="1">Uncharacterized protein</fullName>
    </submittedName>
</protein>
<gene>
    <name evidence="1" type="ORF">E1963_17440</name>
</gene>
<evidence type="ECO:0000313" key="2">
    <source>
        <dbReference type="Proteomes" id="UP000295710"/>
    </source>
</evidence>
<dbReference type="Proteomes" id="UP000295710">
    <property type="component" value="Unassembled WGS sequence"/>
</dbReference>
<proteinExistence type="predicted"/>
<comment type="caution">
    <text evidence="1">The sequence shown here is derived from an EMBL/GenBank/DDBJ whole genome shotgun (WGS) entry which is preliminary data.</text>
</comment>
<organism evidence="1 2">
    <name type="scientific">Extibacter muris</name>
    <dbReference type="NCBI Taxonomy" id="1796622"/>
    <lineage>
        <taxon>Bacteria</taxon>
        <taxon>Bacillati</taxon>
        <taxon>Bacillota</taxon>
        <taxon>Clostridia</taxon>
        <taxon>Lachnospirales</taxon>
        <taxon>Lachnospiraceae</taxon>
        <taxon>Extibacter</taxon>
    </lineage>
</organism>
<reference evidence="1 2" key="1">
    <citation type="journal article" date="2016" name="Nat. Microbiol.">
        <title>The Mouse Intestinal Bacterial Collection (miBC) provides host-specific insight into cultured diversity and functional potential of the gut microbiota.</title>
        <authorList>
            <person name="Lagkouvardos I."/>
            <person name="Pukall R."/>
            <person name="Abt B."/>
            <person name="Foesel B.U."/>
            <person name="Meier-Kolthoff J.P."/>
            <person name="Kumar N."/>
            <person name="Bresciani A."/>
            <person name="Martinez I."/>
            <person name="Just S."/>
            <person name="Ziegler C."/>
            <person name="Brugiroux S."/>
            <person name="Garzetti D."/>
            <person name="Wenning M."/>
            <person name="Bui T.P."/>
            <person name="Wang J."/>
            <person name="Hugenholtz F."/>
            <person name="Plugge C.M."/>
            <person name="Peterson D.A."/>
            <person name="Hornef M.W."/>
            <person name="Baines J.F."/>
            <person name="Smidt H."/>
            <person name="Walter J."/>
            <person name="Kristiansen K."/>
            <person name="Nielsen H.B."/>
            <person name="Haller D."/>
            <person name="Overmann J."/>
            <person name="Stecher B."/>
            <person name="Clavel T."/>
        </authorList>
    </citation>
    <scope>NUCLEOTIDE SEQUENCE [LARGE SCALE GENOMIC DNA]</scope>
    <source>
        <strain evidence="1 2">DSM 28560</strain>
    </source>
</reference>
<accession>A0A4R4FAP8</accession>
<dbReference type="RefSeq" id="WP_132280800.1">
    <property type="nucleotide sequence ID" value="NZ_JAOBST010000033.1"/>
</dbReference>
<name>A0A4R4FAP8_9FIRM</name>
<dbReference type="AlphaFoldDB" id="A0A4R4FAP8"/>
<dbReference type="EMBL" id="SMMX01000023">
    <property type="protein sequence ID" value="TDA20358.1"/>
    <property type="molecule type" value="Genomic_DNA"/>
</dbReference>